<feature type="domain" description="Zn(2)-C6 fungal-type" evidence="3">
    <location>
        <begin position="17"/>
        <end position="47"/>
    </location>
</feature>
<dbReference type="Proteomes" id="UP001629113">
    <property type="component" value="Unassembled WGS sequence"/>
</dbReference>
<dbReference type="InterPro" id="IPR021858">
    <property type="entry name" value="Fun_TF"/>
</dbReference>
<dbReference type="EMBL" id="JBFCZG010000006">
    <property type="protein sequence ID" value="KAL3421243.1"/>
    <property type="molecule type" value="Genomic_DNA"/>
</dbReference>
<dbReference type="SUPFAM" id="SSF57701">
    <property type="entry name" value="Zn2/Cys6 DNA-binding domain"/>
    <property type="match status" value="1"/>
</dbReference>
<dbReference type="PROSITE" id="PS00463">
    <property type="entry name" value="ZN2_CY6_FUNGAL_1"/>
    <property type="match status" value="1"/>
</dbReference>
<dbReference type="InterPro" id="IPR052400">
    <property type="entry name" value="Zn2-C6_fungal_TF"/>
</dbReference>
<evidence type="ECO:0000313" key="5">
    <source>
        <dbReference type="Proteomes" id="UP001629113"/>
    </source>
</evidence>
<organism evidence="4 5">
    <name type="scientific">Phlyctema vagabunda</name>
    <dbReference type="NCBI Taxonomy" id="108571"/>
    <lineage>
        <taxon>Eukaryota</taxon>
        <taxon>Fungi</taxon>
        <taxon>Dikarya</taxon>
        <taxon>Ascomycota</taxon>
        <taxon>Pezizomycotina</taxon>
        <taxon>Leotiomycetes</taxon>
        <taxon>Helotiales</taxon>
        <taxon>Dermateaceae</taxon>
        <taxon>Phlyctema</taxon>
    </lineage>
</organism>
<dbReference type="CDD" id="cd00067">
    <property type="entry name" value="GAL4"/>
    <property type="match status" value="1"/>
</dbReference>
<protein>
    <submittedName>
        <fullName evidence="4">Sterol regulatory element-binding protein ECM22-like protein 2</fullName>
    </submittedName>
</protein>
<dbReference type="PROSITE" id="PS50048">
    <property type="entry name" value="ZN2_CY6_FUNGAL_2"/>
    <property type="match status" value="1"/>
</dbReference>
<feature type="region of interest" description="Disordered" evidence="2">
    <location>
        <begin position="55"/>
        <end position="82"/>
    </location>
</feature>
<gene>
    <name evidence="4" type="ORF">PVAG01_07687</name>
</gene>
<accession>A0ABR4PD41</accession>
<dbReference type="InterPro" id="IPR001138">
    <property type="entry name" value="Zn2Cys6_DnaBD"/>
</dbReference>
<dbReference type="SMART" id="SM00066">
    <property type="entry name" value="GAL4"/>
    <property type="match status" value="1"/>
</dbReference>
<evidence type="ECO:0000313" key="4">
    <source>
        <dbReference type="EMBL" id="KAL3421243.1"/>
    </source>
</evidence>
<sequence>MTSDFVTKRPHKKSRAGCITCKTRKIKCDEKHPTCAFCALRNIECIYVARPNKLEPSSPVESRALVRRSESTSSSSDDGMGDIPLALEPTVITSTRNLTTFDLRLMHHYSMYTWNALSVGNVADTNGVLQVRVPQLAFEHDFLMSAVLGMASLHLQVLVPHSVEIQQQTDMYRGQALAGFRNALNNINSDNFEAALIMSLLLLVLVSKDYPTHDDDLYVNHWLGLYRGLSAVMMMKGGIEGAHRTSVGPIFRRNLTALSVLPAVPQLLLDMLATIPPDDPEYSSLEIYCGALDSLGILFASLQSDGLGAALNIRTISWPSYLKAEFVVAVKTQQPRALIIISYFLVFTKLVGTLWWVDGIAERDISVIERTLEPKWLPLIHVPCQAARMDDLEAIAKLVLGC</sequence>
<name>A0ABR4PD41_9HELO</name>
<dbReference type="Gene3D" id="4.10.240.10">
    <property type="entry name" value="Zn(2)-C6 fungal-type DNA-binding domain"/>
    <property type="match status" value="1"/>
</dbReference>
<dbReference type="InterPro" id="IPR036864">
    <property type="entry name" value="Zn2-C6_fun-type_DNA-bd_sf"/>
</dbReference>
<dbReference type="PANTHER" id="PTHR47657">
    <property type="entry name" value="STEROL REGULATORY ELEMENT-BINDING PROTEIN ECM22"/>
    <property type="match status" value="1"/>
</dbReference>
<keyword evidence="1" id="KW-0539">Nucleus</keyword>
<comment type="caution">
    <text evidence="4">The sequence shown here is derived from an EMBL/GenBank/DDBJ whole genome shotgun (WGS) entry which is preliminary data.</text>
</comment>
<dbReference type="PANTHER" id="PTHR47657:SF7">
    <property type="entry name" value="STEROL REGULATORY ELEMENT-BINDING PROTEIN ECM22"/>
    <property type="match status" value="1"/>
</dbReference>
<proteinExistence type="predicted"/>
<evidence type="ECO:0000259" key="3">
    <source>
        <dbReference type="PROSITE" id="PS50048"/>
    </source>
</evidence>
<evidence type="ECO:0000256" key="2">
    <source>
        <dbReference type="SAM" id="MobiDB-lite"/>
    </source>
</evidence>
<dbReference type="Pfam" id="PF11951">
    <property type="entry name" value="Fungal_trans_2"/>
    <property type="match status" value="1"/>
</dbReference>
<reference evidence="4 5" key="1">
    <citation type="submission" date="2024-06" db="EMBL/GenBank/DDBJ databases">
        <title>Complete genome of Phlyctema vagabunda strain 19-DSS-EL-015.</title>
        <authorList>
            <person name="Fiorenzani C."/>
        </authorList>
    </citation>
    <scope>NUCLEOTIDE SEQUENCE [LARGE SCALE GENOMIC DNA]</scope>
    <source>
        <strain evidence="4 5">19-DSS-EL-015</strain>
    </source>
</reference>
<dbReference type="Pfam" id="PF00172">
    <property type="entry name" value="Zn_clus"/>
    <property type="match status" value="1"/>
</dbReference>
<evidence type="ECO:0000256" key="1">
    <source>
        <dbReference type="ARBA" id="ARBA00023242"/>
    </source>
</evidence>
<keyword evidence="5" id="KW-1185">Reference proteome</keyword>